<dbReference type="InterPro" id="IPR010621">
    <property type="entry name" value="DUF1214"/>
</dbReference>
<dbReference type="PROSITE" id="PS51257">
    <property type="entry name" value="PROKAR_LIPOPROTEIN"/>
    <property type="match status" value="1"/>
</dbReference>
<reference evidence="4" key="1">
    <citation type="submission" date="2016-09" db="EMBL/GenBank/DDBJ databases">
        <authorList>
            <person name="Capua I."/>
            <person name="De Benedictis P."/>
            <person name="Joannis T."/>
            <person name="Lombin L.H."/>
            <person name="Cattoli G."/>
        </authorList>
    </citation>
    <scope>NUCLEOTIDE SEQUENCE</scope>
    <source>
        <strain evidence="4">B9</strain>
    </source>
</reference>
<feature type="domain" description="DUF1214" evidence="2">
    <location>
        <begin position="324"/>
        <end position="435"/>
    </location>
</feature>
<dbReference type="Gene3D" id="2.60.40.1610">
    <property type="entry name" value="Domain of unknown function DUF1254"/>
    <property type="match status" value="1"/>
</dbReference>
<dbReference type="SUPFAM" id="SSF160935">
    <property type="entry name" value="VPA0735-like"/>
    <property type="match status" value="1"/>
</dbReference>
<evidence type="ECO:0000313" key="4">
    <source>
        <dbReference type="EMBL" id="SCU74525.1"/>
    </source>
</evidence>
<dbReference type="RefSeq" id="WP_340521989.1">
    <property type="nucleotide sequence ID" value="NZ_FMSH01000095.1"/>
</dbReference>
<keyword evidence="1" id="KW-0732">Signal</keyword>
<dbReference type="Pfam" id="PF06863">
    <property type="entry name" value="DUF1254"/>
    <property type="match status" value="1"/>
</dbReference>
<feature type="signal peptide" evidence="1">
    <location>
        <begin position="1"/>
        <end position="21"/>
    </location>
</feature>
<protein>
    <recommendedName>
        <fullName evidence="5">DUF1254 domain-containing protein</fullName>
    </recommendedName>
</protein>
<evidence type="ECO:0000256" key="1">
    <source>
        <dbReference type="SAM" id="SignalP"/>
    </source>
</evidence>
<dbReference type="PANTHER" id="PTHR36509">
    <property type="entry name" value="BLL3101 PROTEIN"/>
    <property type="match status" value="1"/>
</dbReference>
<dbReference type="AlphaFoldDB" id="A0A1K0IB80"/>
<name>A0A1K0IB80_CUPNE</name>
<evidence type="ECO:0000259" key="3">
    <source>
        <dbReference type="Pfam" id="PF06863"/>
    </source>
</evidence>
<dbReference type="InterPro" id="IPR010679">
    <property type="entry name" value="DUF1254"/>
</dbReference>
<dbReference type="PANTHER" id="PTHR36509:SF2">
    <property type="entry name" value="BLL3101 PROTEIN"/>
    <property type="match status" value="1"/>
</dbReference>
<dbReference type="InterPro" id="IPR037050">
    <property type="entry name" value="DUF1254_sf"/>
</dbReference>
<dbReference type="InterPro" id="IPR037049">
    <property type="entry name" value="DUF1214_C_sf"/>
</dbReference>
<evidence type="ECO:0008006" key="5">
    <source>
        <dbReference type="Google" id="ProtNLM"/>
    </source>
</evidence>
<proteinExistence type="predicted"/>
<dbReference type="Gene3D" id="2.60.120.600">
    <property type="entry name" value="Domain of unknown function DUF1214, C-terminal domain"/>
    <property type="match status" value="1"/>
</dbReference>
<feature type="chain" id="PRO_5013086002" description="DUF1254 domain-containing protein" evidence="1">
    <location>
        <begin position="22"/>
        <end position="452"/>
    </location>
</feature>
<accession>A0A1K0IB80</accession>
<gene>
    <name evidence="4" type="ORF">CNECB9_1840002</name>
</gene>
<dbReference type="EMBL" id="FMSH01000095">
    <property type="protein sequence ID" value="SCU74525.1"/>
    <property type="molecule type" value="Genomic_DNA"/>
</dbReference>
<dbReference type="Pfam" id="PF06742">
    <property type="entry name" value="DUF1214"/>
    <property type="match status" value="1"/>
</dbReference>
<evidence type="ECO:0000259" key="2">
    <source>
        <dbReference type="Pfam" id="PF06742"/>
    </source>
</evidence>
<feature type="domain" description="DUF1254" evidence="3">
    <location>
        <begin position="74"/>
        <end position="198"/>
    </location>
</feature>
<sequence length="452" mass="49884">MQLPRLPLTLCAIVASLLTGACQHQPPGAAGAPATVRQATVPDQDISDAYIYLLGRLLVMRQQQLDFRDGMTWNQLVHRKPGAVDWPNPNLDVAYSEAWVAVDENSCTIVTVPKITDRYYTVQFLNGWGETLANINDRTFSGRPGGDFAVCLRGAKVALPANVTRVDLPARYTRVLSRVELGADWKQAVALQQQFKMRATGAPRLPRIPQTPVFDLRKLPGVEAFDAAEAALASDPDLNPGMEPLQAKVRAIAQSIANPDERTRVDDVIRQRAFADFAKASRTIGPGTVRNGWARAAVSGAYGSDYLSRTLFNYGGIWVNTFDEANYFRGAVDSSGAPLDSSHTYTLTFPKDRLPAAEARYFWSVLAVDSRYFKVLPNPLNRFLLNNQSALQYGKDGSLTLYFGPQKPDHAPEGNWLPTPAGQQYRLMLRFYGPKDGEAARKYVPPPIVRVS</sequence>
<organism evidence="4">
    <name type="scientific">Cupriavidus necator</name>
    <name type="common">Alcaligenes eutrophus</name>
    <name type="synonym">Ralstonia eutropha</name>
    <dbReference type="NCBI Taxonomy" id="106590"/>
    <lineage>
        <taxon>Bacteria</taxon>
        <taxon>Pseudomonadati</taxon>
        <taxon>Pseudomonadota</taxon>
        <taxon>Betaproteobacteria</taxon>
        <taxon>Burkholderiales</taxon>
        <taxon>Burkholderiaceae</taxon>
        <taxon>Cupriavidus</taxon>
    </lineage>
</organism>